<organism evidence="3 4">
    <name type="scientific">Sphingobium vermicomposti</name>
    <dbReference type="NCBI Taxonomy" id="529005"/>
    <lineage>
        <taxon>Bacteria</taxon>
        <taxon>Pseudomonadati</taxon>
        <taxon>Pseudomonadota</taxon>
        <taxon>Alphaproteobacteria</taxon>
        <taxon>Sphingomonadales</taxon>
        <taxon>Sphingomonadaceae</taxon>
        <taxon>Sphingobium</taxon>
    </lineage>
</organism>
<protein>
    <submittedName>
        <fullName evidence="3">Outer membrane immunogenic protein</fullName>
    </submittedName>
</protein>
<keyword evidence="1" id="KW-0732">Signal</keyword>
<dbReference type="Gene3D" id="2.40.160.20">
    <property type="match status" value="1"/>
</dbReference>
<dbReference type="InterPro" id="IPR011250">
    <property type="entry name" value="OMP/PagP_B-barrel"/>
</dbReference>
<evidence type="ECO:0000313" key="4">
    <source>
        <dbReference type="Proteomes" id="UP000576821"/>
    </source>
</evidence>
<gene>
    <name evidence="3" type="ORF">FHS54_001965</name>
</gene>
<keyword evidence="4" id="KW-1185">Reference proteome</keyword>
<dbReference type="InterPro" id="IPR027385">
    <property type="entry name" value="Beta-barrel_OMP"/>
</dbReference>
<accession>A0A846MHA4</accession>
<name>A0A846MHA4_9SPHN</name>
<evidence type="ECO:0000259" key="2">
    <source>
        <dbReference type="Pfam" id="PF13505"/>
    </source>
</evidence>
<reference evidence="3 4" key="1">
    <citation type="submission" date="2020-03" db="EMBL/GenBank/DDBJ databases">
        <title>Genomic Encyclopedia of Type Strains, Phase IV (KMG-IV): sequencing the most valuable type-strain genomes for metagenomic binning, comparative biology and taxonomic classification.</title>
        <authorList>
            <person name="Goeker M."/>
        </authorList>
    </citation>
    <scope>NUCLEOTIDE SEQUENCE [LARGE SCALE GENOMIC DNA]</scope>
    <source>
        <strain evidence="3 4">DSM 21299</strain>
    </source>
</reference>
<dbReference type="RefSeq" id="WP_243855723.1">
    <property type="nucleotide sequence ID" value="NZ_JAASQR010000003.1"/>
</dbReference>
<evidence type="ECO:0000256" key="1">
    <source>
        <dbReference type="ARBA" id="ARBA00022729"/>
    </source>
</evidence>
<comment type="caution">
    <text evidence="3">The sequence shown here is derived from an EMBL/GenBank/DDBJ whole genome shotgun (WGS) entry which is preliminary data.</text>
</comment>
<feature type="domain" description="Outer membrane protein beta-barrel" evidence="2">
    <location>
        <begin position="56"/>
        <end position="262"/>
    </location>
</feature>
<proteinExistence type="predicted"/>
<evidence type="ECO:0000313" key="3">
    <source>
        <dbReference type="EMBL" id="NIJ16976.1"/>
    </source>
</evidence>
<dbReference type="SUPFAM" id="SSF56925">
    <property type="entry name" value="OMPA-like"/>
    <property type="match status" value="1"/>
</dbReference>
<dbReference type="AlphaFoldDB" id="A0A846MHA4"/>
<dbReference type="EMBL" id="JAASQR010000003">
    <property type="protein sequence ID" value="NIJ16976.1"/>
    <property type="molecule type" value="Genomic_DNA"/>
</dbReference>
<dbReference type="Pfam" id="PF13505">
    <property type="entry name" value="OMP_b-brl"/>
    <property type="match status" value="1"/>
</dbReference>
<sequence>MSRASLPVVINQQFCRNYRCELDLICLLDYPPHRVATETKITANQFRGTMKKISLTLLAIVAGATSAHAETFSGPFIGAQISRDAYEVKAEGTDIGIGTLDLDGLSGNGIGGGVYVGYDYALSNNVFFGVEANANFSGASISAKLDDGTDSISGKVKARESFGLSARLGAMIADSTAVYARGGWQSTKFKTTVFDGVDTYGTKTMQDALVYGAGLETRVGAQASIRVEYLIEDYGSAGLNRDLDTNGIRVDNNKLSLGISWRY</sequence>
<dbReference type="Proteomes" id="UP000576821">
    <property type="component" value="Unassembled WGS sequence"/>
</dbReference>